<dbReference type="GO" id="GO:0072344">
    <property type="term" value="P:rescue of stalled ribosome"/>
    <property type="evidence" value="ECO:0007669"/>
    <property type="project" value="TreeGrafter"/>
</dbReference>
<feature type="domain" description="Prokaryotic-type class I peptide chain release factors" evidence="2">
    <location>
        <begin position="21"/>
        <end position="37"/>
    </location>
</feature>
<dbReference type="Pfam" id="PF00472">
    <property type="entry name" value="RF-1"/>
    <property type="match status" value="1"/>
</dbReference>
<dbReference type="InterPro" id="IPR000352">
    <property type="entry name" value="Pep_chain_release_fac_I"/>
</dbReference>
<dbReference type="NCBIfam" id="NF006718">
    <property type="entry name" value="PRK09256.1"/>
    <property type="match status" value="1"/>
</dbReference>
<name>A0A1E5QBS5_9PROT</name>
<dbReference type="PANTHER" id="PTHR47814">
    <property type="entry name" value="PEPTIDYL-TRNA HYDROLASE ARFB"/>
    <property type="match status" value="1"/>
</dbReference>
<dbReference type="GO" id="GO:0004045">
    <property type="term" value="F:peptidyl-tRNA hydrolase activity"/>
    <property type="evidence" value="ECO:0007669"/>
    <property type="project" value="TreeGrafter"/>
</dbReference>
<dbReference type="PANTHER" id="PTHR47814:SF1">
    <property type="entry name" value="PEPTIDYL-TRNA HYDROLASE ARFB"/>
    <property type="match status" value="1"/>
</dbReference>
<organism evidence="3 4">
    <name type="scientific">Magnetovibrio blakemorei</name>
    <dbReference type="NCBI Taxonomy" id="28181"/>
    <lineage>
        <taxon>Bacteria</taxon>
        <taxon>Pseudomonadati</taxon>
        <taxon>Pseudomonadota</taxon>
        <taxon>Alphaproteobacteria</taxon>
        <taxon>Rhodospirillales</taxon>
        <taxon>Magnetovibrionaceae</taxon>
        <taxon>Magnetovibrio</taxon>
    </lineage>
</organism>
<dbReference type="STRING" id="28181.BEN30_02865"/>
<dbReference type="AlphaFoldDB" id="A0A1E5QBS5"/>
<dbReference type="SUPFAM" id="SSF110916">
    <property type="entry name" value="Peptidyl-tRNA hydrolase domain-like"/>
    <property type="match status" value="1"/>
</dbReference>
<comment type="caution">
    <text evidence="3">The sequence shown here is derived from an EMBL/GenBank/DDBJ whole genome shotgun (WGS) entry which is preliminary data.</text>
</comment>
<evidence type="ECO:0000313" key="4">
    <source>
        <dbReference type="Proteomes" id="UP000095347"/>
    </source>
</evidence>
<evidence type="ECO:0000313" key="3">
    <source>
        <dbReference type="EMBL" id="OEJ69509.1"/>
    </source>
</evidence>
<dbReference type="OrthoDB" id="9815709at2"/>
<feature type="region of interest" description="Disordered" evidence="1">
    <location>
        <begin position="100"/>
        <end position="141"/>
    </location>
</feature>
<feature type="compositionally biased region" description="Basic residues" evidence="1">
    <location>
        <begin position="104"/>
        <end position="134"/>
    </location>
</feature>
<dbReference type="GO" id="GO:0043022">
    <property type="term" value="F:ribosome binding"/>
    <property type="evidence" value="ECO:0007669"/>
    <property type="project" value="TreeGrafter"/>
</dbReference>
<gene>
    <name evidence="3" type="ORF">BEN30_02865</name>
</gene>
<dbReference type="Proteomes" id="UP000095347">
    <property type="component" value="Unassembled WGS sequence"/>
</dbReference>
<protein>
    <submittedName>
        <fullName evidence="3">Peptide chain release factor I</fullName>
    </submittedName>
</protein>
<evidence type="ECO:0000259" key="2">
    <source>
        <dbReference type="PROSITE" id="PS00745"/>
    </source>
</evidence>
<dbReference type="RefSeq" id="WP_069956519.1">
    <property type="nucleotide sequence ID" value="NZ_MCGG01000006.1"/>
</dbReference>
<dbReference type="Gene3D" id="3.30.160.20">
    <property type="match status" value="1"/>
</dbReference>
<proteinExistence type="predicted"/>
<dbReference type="PROSITE" id="PS00745">
    <property type="entry name" value="RF_PROK_I"/>
    <property type="match status" value="1"/>
</dbReference>
<accession>A0A1E5QBS5</accession>
<reference evidence="4" key="1">
    <citation type="submission" date="2016-07" db="EMBL/GenBank/DDBJ databases">
        <authorList>
            <person name="Florea S."/>
            <person name="Webb J.S."/>
            <person name="Jaromczyk J."/>
            <person name="Schardl C.L."/>
        </authorList>
    </citation>
    <scope>NUCLEOTIDE SEQUENCE [LARGE SCALE GENOMIC DNA]</scope>
    <source>
        <strain evidence="4">MV-1</strain>
    </source>
</reference>
<evidence type="ECO:0000256" key="1">
    <source>
        <dbReference type="SAM" id="MobiDB-lite"/>
    </source>
</evidence>
<keyword evidence="4" id="KW-1185">Reference proteome</keyword>
<dbReference type="GO" id="GO:0003747">
    <property type="term" value="F:translation release factor activity"/>
    <property type="evidence" value="ECO:0007669"/>
    <property type="project" value="InterPro"/>
</dbReference>
<dbReference type="EMBL" id="MCGG01000006">
    <property type="protein sequence ID" value="OEJ69509.1"/>
    <property type="molecule type" value="Genomic_DNA"/>
</dbReference>
<sequence length="141" mass="15771">MIRVTNTIVLSDDEIEERFVRAPGPGGQNVNKLETAVQLRFDAARSDAISAGVFVRLKGLAGRRMTQDGVVVIAARRFRTRERNRADALERLVALIREAATPPRPRHATRPTLASKHRRLEGKQKRASVKKARGRVRDIDA</sequence>